<evidence type="ECO:0000313" key="3">
    <source>
        <dbReference type="Proteomes" id="UP000670947"/>
    </source>
</evidence>
<dbReference type="RefSeq" id="WP_208846414.1">
    <property type="nucleotide sequence ID" value="NZ_JAGGDJ010000002.1"/>
</dbReference>
<organism evidence="2 3">
    <name type="scientific">Paenibacillus artemisiicola</name>
    <dbReference type="NCBI Taxonomy" id="1172618"/>
    <lineage>
        <taxon>Bacteria</taxon>
        <taxon>Bacillati</taxon>
        <taxon>Bacillota</taxon>
        <taxon>Bacilli</taxon>
        <taxon>Bacillales</taxon>
        <taxon>Paenibacillaceae</taxon>
        <taxon>Paenibacillus</taxon>
    </lineage>
</organism>
<evidence type="ECO:0000256" key="1">
    <source>
        <dbReference type="SAM" id="SignalP"/>
    </source>
</evidence>
<gene>
    <name evidence="2" type="ORF">I8J29_04180</name>
</gene>
<proteinExistence type="predicted"/>
<dbReference type="EMBL" id="JAGGDJ010000002">
    <property type="protein sequence ID" value="MBO7743379.1"/>
    <property type="molecule type" value="Genomic_DNA"/>
</dbReference>
<accession>A0ABS3W4Y9</accession>
<keyword evidence="3" id="KW-1185">Reference proteome</keyword>
<dbReference type="Proteomes" id="UP000670947">
    <property type="component" value="Unassembled WGS sequence"/>
</dbReference>
<name>A0ABS3W4Y9_9BACL</name>
<keyword evidence="1" id="KW-0732">Signal</keyword>
<comment type="caution">
    <text evidence="2">The sequence shown here is derived from an EMBL/GenBank/DDBJ whole genome shotgun (WGS) entry which is preliminary data.</text>
</comment>
<feature type="signal peptide" evidence="1">
    <location>
        <begin position="1"/>
        <end position="28"/>
    </location>
</feature>
<sequence length="388" mass="42603">MDRLRKSKTGIMLLAALMIGSVFGPVGAGTVPDNGPPDNEAILRVAAAPNSTRTAELTLGSPGAVQKMLNNGVRIRAPYLPVSDTQLSVRTGGVRQTLAVDRNGFAYDGEQGQMIILRRPDRLLLKKRVDELRGSYYGTLLSWDDAKSRIPMSSTFALTDLETGKTFRVQRRAGSSHADVQPLTREDTEIMKDIYEGKWSWKRRAVLVGTGDAVLAASMHGMPHGGDGIPDNGFSGHFCVHFLGSTTHKSRSVDPEHQLMVYKAAGKLTGYMGTMNPDMLAATFFKTYNLKELPAARMLFVDPYNEPLERLLSKTERISSDSKPGKTAYIAEDGLVAERSEAVKLHAADNRVRQARFVLRFVRGTPAEPWKIESLAATDGKGRDLLER</sequence>
<reference evidence="2 3" key="1">
    <citation type="submission" date="2021-03" db="EMBL/GenBank/DDBJ databases">
        <title>Paenibacillus artemisicola MWE-103 whole genome sequence.</title>
        <authorList>
            <person name="Ham Y.J."/>
        </authorList>
    </citation>
    <scope>NUCLEOTIDE SEQUENCE [LARGE SCALE GENOMIC DNA]</scope>
    <source>
        <strain evidence="2 3">MWE-103</strain>
    </source>
</reference>
<protein>
    <recommendedName>
        <fullName evidence="4">Copper amine oxidase-like protein</fullName>
    </recommendedName>
</protein>
<evidence type="ECO:0000313" key="2">
    <source>
        <dbReference type="EMBL" id="MBO7743379.1"/>
    </source>
</evidence>
<evidence type="ECO:0008006" key="4">
    <source>
        <dbReference type="Google" id="ProtNLM"/>
    </source>
</evidence>
<feature type="chain" id="PRO_5047015441" description="Copper amine oxidase-like protein" evidence="1">
    <location>
        <begin position="29"/>
        <end position="388"/>
    </location>
</feature>